<dbReference type="InterPro" id="IPR027417">
    <property type="entry name" value="P-loop_NTPase"/>
</dbReference>
<dbReference type="InterPro" id="IPR003439">
    <property type="entry name" value="ABC_transporter-like_ATP-bd"/>
</dbReference>
<dbReference type="GO" id="GO:0016887">
    <property type="term" value="F:ATP hydrolysis activity"/>
    <property type="evidence" value="ECO:0007669"/>
    <property type="project" value="InterPro"/>
</dbReference>
<dbReference type="EMBL" id="AP021874">
    <property type="protein sequence ID" value="BBO72127.1"/>
    <property type="molecule type" value="Genomic_DNA"/>
</dbReference>
<dbReference type="InterPro" id="IPR003593">
    <property type="entry name" value="AAA+_ATPase"/>
</dbReference>
<dbReference type="PANTHER" id="PTHR43119:SF1">
    <property type="entry name" value="ABC TRANSPORTER DOMAIN-CONTAINING PROTEIN"/>
    <property type="match status" value="1"/>
</dbReference>
<dbReference type="GO" id="GO:0005524">
    <property type="term" value="F:ATP binding"/>
    <property type="evidence" value="ECO:0007669"/>
    <property type="project" value="UniProtKB-KW"/>
</dbReference>
<evidence type="ECO:0000256" key="1">
    <source>
        <dbReference type="ARBA" id="ARBA00022741"/>
    </source>
</evidence>
<dbReference type="Pfam" id="PF00005">
    <property type="entry name" value="ABC_tran"/>
    <property type="match status" value="1"/>
</dbReference>
<dbReference type="Proteomes" id="UP000427906">
    <property type="component" value="Chromosome"/>
</dbReference>
<keyword evidence="1" id="KW-0547">Nucleotide-binding</keyword>
<dbReference type="PANTHER" id="PTHR43119">
    <property type="entry name" value="ABC TRANSPORT PROTEIN ATP-BINDING COMPONENT-RELATED"/>
    <property type="match status" value="1"/>
</dbReference>
<evidence type="ECO:0000313" key="5">
    <source>
        <dbReference type="Proteomes" id="UP000427906"/>
    </source>
</evidence>
<keyword evidence="5" id="KW-1185">Reference proteome</keyword>
<gene>
    <name evidence="4" type="ORF">DSCA_60570</name>
</gene>
<reference evidence="4 5" key="1">
    <citation type="submission" date="2019-11" db="EMBL/GenBank/DDBJ databases">
        <title>Comparative genomics of hydrocarbon-degrading Desulfosarcina strains.</title>
        <authorList>
            <person name="Watanabe M."/>
            <person name="Kojima H."/>
            <person name="Fukui M."/>
        </authorList>
    </citation>
    <scope>NUCLEOTIDE SEQUENCE [LARGE SCALE GENOMIC DNA]</scope>
    <source>
        <strain evidence="4 5">PL12</strain>
    </source>
</reference>
<evidence type="ECO:0000256" key="2">
    <source>
        <dbReference type="ARBA" id="ARBA00022840"/>
    </source>
</evidence>
<dbReference type="PROSITE" id="PS00211">
    <property type="entry name" value="ABC_TRANSPORTER_1"/>
    <property type="match status" value="1"/>
</dbReference>
<organism evidence="4 5">
    <name type="scientific">Desulfosarcina alkanivorans</name>
    <dbReference type="NCBI Taxonomy" id="571177"/>
    <lineage>
        <taxon>Bacteria</taxon>
        <taxon>Pseudomonadati</taxon>
        <taxon>Thermodesulfobacteriota</taxon>
        <taxon>Desulfobacteria</taxon>
        <taxon>Desulfobacterales</taxon>
        <taxon>Desulfosarcinaceae</taxon>
        <taxon>Desulfosarcina</taxon>
    </lineage>
</organism>
<dbReference type="KEGG" id="dalk:DSCA_60570"/>
<dbReference type="SUPFAM" id="SSF52540">
    <property type="entry name" value="P-loop containing nucleoside triphosphate hydrolases"/>
    <property type="match status" value="1"/>
</dbReference>
<dbReference type="PROSITE" id="PS50893">
    <property type="entry name" value="ABC_TRANSPORTER_2"/>
    <property type="match status" value="1"/>
</dbReference>
<accession>A0A5K7Z6C6</accession>
<proteinExistence type="predicted"/>
<sequence>MTPRLRVDGLCIHGVGPVSMDVDAGICVGLSGPSGSGKTLFLRAIADMEPHGGAVYLDGTEQRQIHAPEWRRQVALLPAESLWWFDTAGEHFSRPDADRFHRLGLDPGMLTWPVSRLSSGERQRLALLRLLENDPGLLLLDEPTANLDPDNTTRVEKLVAGYREATGAAVLWVGHRREQLHRVASRVVCISGGRIGNDGGDR</sequence>
<dbReference type="Gene3D" id="3.40.50.300">
    <property type="entry name" value="P-loop containing nucleotide triphosphate hydrolases"/>
    <property type="match status" value="1"/>
</dbReference>
<keyword evidence="2 4" id="KW-0067">ATP-binding</keyword>
<dbReference type="OrthoDB" id="4408248at2"/>
<protein>
    <submittedName>
        <fullName evidence="4">ATP-binding protein</fullName>
    </submittedName>
</protein>
<dbReference type="SMART" id="SM00382">
    <property type="entry name" value="AAA"/>
    <property type="match status" value="1"/>
</dbReference>
<dbReference type="InterPro" id="IPR017871">
    <property type="entry name" value="ABC_transporter-like_CS"/>
</dbReference>
<evidence type="ECO:0000313" key="4">
    <source>
        <dbReference type="EMBL" id="BBO72127.1"/>
    </source>
</evidence>
<name>A0A5K7Z6C6_9BACT</name>
<dbReference type="RefSeq" id="WP_155319880.1">
    <property type="nucleotide sequence ID" value="NZ_AP021874.1"/>
</dbReference>
<feature type="domain" description="ABC transporter" evidence="3">
    <location>
        <begin position="5"/>
        <end position="202"/>
    </location>
</feature>
<evidence type="ECO:0000259" key="3">
    <source>
        <dbReference type="PROSITE" id="PS50893"/>
    </source>
</evidence>
<dbReference type="AlphaFoldDB" id="A0A5K7Z6C6"/>